<feature type="compositionally biased region" description="Low complexity" evidence="1">
    <location>
        <begin position="40"/>
        <end position="51"/>
    </location>
</feature>
<dbReference type="PROSITE" id="PS51257">
    <property type="entry name" value="PROKAR_LIPOPROTEIN"/>
    <property type="match status" value="1"/>
</dbReference>
<keyword evidence="4" id="KW-1185">Reference proteome</keyword>
<protein>
    <recommendedName>
        <fullName evidence="5">Lipoprotein</fullName>
    </recommendedName>
</protein>
<sequence>MVIAMRVLVLAVAVLALSACQKPADSADSTRTAKNDTGQAPSASPAASANPLLPPERVLRSDAIGYDGFNGSDQAGSVTAKFGADSASVRQAWGGEMKDNRDQRPDAACHLLYPVRGAVTHQYAFLMAGNKLAGIDVYDAKAIAPGGGRVGMSIAEINQTYAGQTKQVANPTFEGSAFIEVAAPQAKHSQLTFETDALGTVTHWRISERGALEASESCTR</sequence>
<dbReference type="PATRIC" id="fig|84531.8.peg.3983"/>
<feature type="signal peptide" evidence="2">
    <location>
        <begin position="1"/>
        <end position="26"/>
    </location>
</feature>
<evidence type="ECO:0000313" key="3">
    <source>
        <dbReference type="EMBL" id="ALN82091.1"/>
    </source>
</evidence>
<organism evidence="3 4">
    <name type="scientific">Lysobacter antibioticus</name>
    <dbReference type="NCBI Taxonomy" id="84531"/>
    <lineage>
        <taxon>Bacteria</taxon>
        <taxon>Pseudomonadati</taxon>
        <taxon>Pseudomonadota</taxon>
        <taxon>Gammaproteobacteria</taxon>
        <taxon>Lysobacterales</taxon>
        <taxon>Lysobacteraceae</taxon>
        <taxon>Lysobacter</taxon>
    </lineage>
</organism>
<feature type="compositionally biased region" description="Polar residues" evidence="1">
    <location>
        <begin position="27"/>
        <end position="39"/>
    </location>
</feature>
<dbReference type="EMBL" id="CP011129">
    <property type="protein sequence ID" value="ALN82091.1"/>
    <property type="molecule type" value="Genomic_DNA"/>
</dbReference>
<dbReference type="AlphaFoldDB" id="A0A0S2FEZ3"/>
<keyword evidence="2" id="KW-0732">Signal</keyword>
<evidence type="ECO:0000313" key="4">
    <source>
        <dbReference type="Proteomes" id="UP000060787"/>
    </source>
</evidence>
<dbReference type="Proteomes" id="UP000060787">
    <property type="component" value="Chromosome"/>
</dbReference>
<proteinExistence type="predicted"/>
<feature type="chain" id="PRO_5006597182" description="Lipoprotein" evidence="2">
    <location>
        <begin position="27"/>
        <end position="220"/>
    </location>
</feature>
<dbReference type="KEGG" id="lab:LA76x_3975"/>
<evidence type="ECO:0008006" key="5">
    <source>
        <dbReference type="Google" id="ProtNLM"/>
    </source>
</evidence>
<reference evidence="3 4" key="1">
    <citation type="journal article" date="2015" name="BMC Genomics">
        <title>Comparative genomics and metabolic profiling of the genus Lysobacter.</title>
        <authorList>
            <person name="de Bruijn I."/>
            <person name="Cheng X."/>
            <person name="de Jager V."/>
            <person name="Exposito R.G."/>
            <person name="Watrous J."/>
            <person name="Patel N."/>
            <person name="Postma J."/>
            <person name="Dorrestein P.C."/>
            <person name="Kobayashi D."/>
            <person name="Raaijmakers J.M."/>
        </authorList>
    </citation>
    <scope>NUCLEOTIDE SEQUENCE [LARGE SCALE GENOMIC DNA]</scope>
    <source>
        <strain evidence="3 4">76</strain>
    </source>
</reference>
<name>A0A0S2FEZ3_LYSAN</name>
<feature type="region of interest" description="Disordered" evidence="1">
    <location>
        <begin position="25"/>
        <end position="53"/>
    </location>
</feature>
<gene>
    <name evidence="3" type="ORF">LA76x_3975</name>
</gene>
<evidence type="ECO:0000256" key="1">
    <source>
        <dbReference type="SAM" id="MobiDB-lite"/>
    </source>
</evidence>
<accession>A0A0S2FEZ3</accession>
<evidence type="ECO:0000256" key="2">
    <source>
        <dbReference type="SAM" id="SignalP"/>
    </source>
</evidence>